<dbReference type="Proteomes" id="UP000214600">
    <property type="component" value="Unassembled WGS sequence"/>
</dbReference>
<proteinExistence type="predicted"/>
<dbReference type="EMBL" id="NKFA01000032">
    <property type="protein sequence ID" value="OXI33636.1"/>
    <property type="molecule type" value="Genomic_DNA"/>
</dbReference>
<evidence type="ECO:0000313" key="2">
    <source>
        <dbReference type="Proteomes" id="UP000214600"/>
    </source>
</evidence>
<reference evidence="1 2" key="2">
    <citation type="submission" date="2017-08" db="EMBL/GenBank/DDBJ databases">
        <title>WGS of novel Burkholderia cepaca complex species.</title>
        <authorList>
            <person name="Lipuma J."/>
            <person name="Spilker T."/>
        </authorList>
    </citation>
    <scope>NUCLEOTIDE SEQUENCE [LARGE SCALE GENOMIC DNA]</scope>
    <source>
        <strain evidence="1 2">AU17325</strain>
    </source>
</reference>
<dbReference type="RefSeq" id="WP_244912168.1">
    <property type="nucleotide sequence ID" value="NZ_NKFA01000032.1"/>
</dbReference>
<protein>
    <submittedName>
        <fullName evidence="1">Uncharacterized protein</fullName>
    </submittedName>
</protein>
<name>A0A228HTZ3_9BURK</name>
<dbReference type="AlphaFoldDB" id="A0A228HTZ3"/>
<reference evidence="2" key="1">
    <citation type="submission" date="2017-06" db="EMBL/GenBank/DDBJ databases">
        <authorList>
            <person name="LiPuma J."/>
            <person name="Spilker T."/>
        </authorList>
    </citation>
    <scope>NUCLEOTIDE SEQUENCE [LARGE SCALE GENOMIC DNA]</scope>
    <source>
        <strain evidence="2">AU17325</strain>
    </source>
</reference>
<sequence>MKIDLTNRVAIEPGAGAGLGREHALLLARIHLGTGDQVTHQLAQRLGEAANRSGETVPASGVAQGDLEIKKARIASANAKEHSDA</sequence>
<accession>A0A228HTZ3</accession>
<evidence type="ECO:0000313" key="1">
    <source>
        <dbReference type="EMBL" id="OXI33636.1"/>
    </source>
</evidence>
<organism evidence="1 2">
    <name type="scientific">Burkholderia aenigmatica</name>
    <dbReference type="NCBI Taxonomy" id="2015348"/>
    <lineage>
        <taxon>Bacteria</taxon>
        <taxon>Pseudomonadati</taxon>
        <taxon>Pseudomonadota</taxon>
        <taxon>Betaproteobacteria</taxon>
        <taxon>Burkholderiales</taxon>
        <taxon>Burkholderiaceae</taxon>
        <taxon>Burkholderia</taxon>
        <taxon>Burkholderia cepacia complex</taxon>
    </lineage>
</organism>
<gene>
    <name evidence="1" type="ORF">CFB84_38590</name>
</gene>
<comment type="caution">
    <text evidence="1">The sequence shown here is derived from an EMBL/GenBank/DDBJ whole genome shotgun (WGS) entry which is preliminary data.</text>
</comment>